<keyword evidence="4" id="KW-1185">Reference proteome</keyword>
<comment type="caution">
    <text evidence="3">The sequence shown here is derived from an EMBL/GenBank/DDBJ whole genome shotgun (WGS) entry which is preliminary data.</text>
</comment>
<gene>
    <name evidence="3" type="ORF">C0Q70_18404</name>
</gene>
<dbReference type="Pfam" id="PF13873">
    <property type="entry name" value="Myb_DNA-bind_5"/>
    <property type="match status" value="1"/>
</dbReference>
<sequence>MKCRGAIWATVAQKVTAVGGVEVRTAQNVREKWGALKSESQRRRDNQRATGGGAVKSGEYDSIIYDILGEDTTLTTGVDVEDTDLIVRTASAVNPDISPPLTPLNVVISVDVSEPKGKNRQGLKKTASQSLEAEYFRSHIHRNNFAVEKYKSDIELNNIRIEVLKKQLQ</sequence>
<organism evidence="3 4">
    <name type="scientific">Pomacea canaliculata</name>
    <name type="common">Golden apple snail</name>
    <dbReference type="NCBI Taxonomy" id="400727"/>
    <lineage>
        <taxon>Eukaryota</taxon>
        <taxon>Metazoa</taxon>
        <taxon>Spiralia</taxon>
        <taxon>Lophotrochozoa</taxon>
        <taxon>Mollusca</taxon>
        <taxon>Gastropoda</taxon>
        <taxon>Caenogastropoda</taxon>
        <taxon>Architaenioglossa</taxon>
        <taxon>Ampullarioidea</taxon>
        <taxon>Ampullariidae</taxon>
        <taxon>Pomacea</taxon>
    </lineage>
</organism>
<accession>A0A2T7NN56</accession>
<reference evidence="3 4" key="1">
    <citation type="submission" date="2018-04" db="EMBL/GenBank/DDBJ databases">
        <title>The genome of golden apple snail Pomacea canaliculata provides insight into stress tolerance and invasive adaptation.</title>
        <authorList>
            <person name="Liu C."/>
            <person name="Liu B."/>
            <person name="Ren Y."/>
            <person name="Zhang Y."/>
            <person name="Wang H."/>
            <person name="Li S."/>
            <person name="Jiang F."/>
            <person name="Yin L."/>
            <person name="Zhang G."/>
            <person name="Qian W."/>
            <person name="Fan W."/>
        </authorList>
    </citation>
    <scope>NUCLEOTIDE SEQUENCE [LARGE SCALE GENOMIC DNA]</scope>
    <source>
        <strain evidence="3">SZHN2017</strain>
        <tissue evidence="3">Muscle</tissue>
    </source>
</reference>
<dbReference type="AlphaFoldDB" id="A0A2T7NN56"/>
<dbReference type="OrthoDB" id="9900437at2759"/>
<dbReference type="Proteomes" id="UP000245119">
    <property type="component" value="Linkage Group LG11"/>
</dbReference>
<evidence type="ECO:0000256" key="1">
    <source>
        <dbReference type="SAM" id="MobiDB-lite"/>
    </source>
</evidence>
<dbReference type="InterPro" id="IPR028002">
    <property type="entry name" value="Myb_DNA-bind_5"/>
</dbReference>
<feature type="region of interest" description="Disordered" evidence="1">
    <location>
        <begin position="34"/>
        <end position="54"/>
    </location>
</feature>
<evidence type="ECO:0000259" key="2">
    <source>
        <dbReference type="Pfam" id="PF13873"/>
    </source>
</evidence>
<feature type="compositionally biased region" description="Basic and acidic residues" evidence="1">
    <location>
        <begin position="34"/>
        <end position="47"/>
    </location>
</feature>
<evidence type="ECO:0000313" key="4">
    <source>
        <dbReference type="Proteomes" id="UP000245119"/>
    </source>
</evidence>
<name>A0A2T7NN56_POMCA</name>
<protein>
    <recommendedName>
        <fullName evidence="2">Myb/SANT-like DNA-binding domain-containing protein</fullName>
    </recommendedName>
</protein>
<feature type="domain" description="Myb/SANT-like DNA-binding" evidence="2">
    <location>
        <begin position="4"/>
        <end position="43"/>
    </location>
</feature>
<evidence type="ECO:0000313" key="3">
    <source>
        <dbReference type="EMBL" id="PVD22586.1"/>
    </source>
</evidence>
<dbReference type="EMBL" id="PZQS01000011">
    <property type="protein sequence ID" value="PVD22586.1"/>
    <property type="molecule type" value="Genomic_DNA"/>
</dbReference>
<proteinExistence type="predicted"/>